<name>A0ABP9MM34_9GAMM</name>
<accession>A0ABP9MM34</accession>
<comment type="caution">
    <text evidence="2">The sequence shown here is derived from an EMBL/GenBank/DDBJ whole genome shotgun (WGS) entry which is preliminary data.</text>
</comment>
<protein>
    <submittedName>
        <fullName evidence="2">Uncharacterized protein</fullName>
    </submittedName>
</protein>
<evidence type="ECO:0000256" key="1">
    <source>
        <dbReference type="SAM" id="SignalP"/>
    </source>
</evidence>
<feature type="signal peptide" evidence="1">
    <location>
        <begin position="1"/>
        <end position="20"/>
    </location>
</feature>
<organism evidence="2 3">
    <name type="scientific">Wohlfahrtiimonas larvae</name>
    <dbReference type="NCBI Taxonomy" id="1157986"/>
    <lineage>
        <taxon>Bacteria</taxon>
        <taxon>Pseudomonadati</taxon>
        <taxon>Pseudomonadota</taxon>
        <taxon>Gammaproteobacteria</taxon>
        <taxon>Cardiobacteriales</taxon>
        <taxon>Ignatzschineriaceae</taxon>
        <taxon>Wohlfahrtiimonas</taxon>
    </lineage>
</organism>
<dbReference type="Proteomes" id="UP001500631">
    <property type="component" value="Unassembled WGS sequence"/>
</dbReference>
<reference evidence="3" key="1">
    <citation type="journal article" date="2019" name="Int. J. Syst. Evol. Microbiol.">
        <title>The Global Catalogue of Microorganisms (GCM) 10K type strain sequencing project: providing services to taxonomists for standard genome sequencing and annotation.</title>
        <authorList>
            <consortium name="The Broad Institute Genomics Platform"/>
            <consortium name="The Broad Institute Genome Sequencing Center for Infectious Disease"/>
            <person name="Wu L."/>
            <person name="Ma J."/>
        </authorList>
    </citation>
    <scope>NUCLEOTIDE SEQUENCE [LARGE SCALE GENOMIC DNA]</scope>
    <source>
        <strain evidence="3">JCM 18424</strain>
    </source>
</reference>
<sequence>MFKKLCIVTLVVASLNYANAVEIDETHASILPEDVQLLLKKSQECAYWIDQWDHNLDEPHKKHIEINVNNICFSIIEERTHLMEKYKDSPEILEHLQ</sequence>
<evidence type="ECO:0000313" key="3">
    <source>
        <dbReference type="Proteomes" id="UP001500631"/>
    </source>
</evidence>
<proteinExistence type="predicted"/>
<dbReference type="EMBL" id="BAABKE010000002">
    <property type="protein sequence ID" value="GAA5096599.1"/>
    <property type="molecule type" value="Genomic_DNA"/>
</dbReference>
<feature type="chain" id="PRO_5047203694" evidence="1">
    <location>
        <begin position="21"/>
        <end position="97"/>
    </location>
</feature>
<evidence type="ECO:0000313" key="2">
    <source>
        <dbReference type="EMBL" id="GAA5096599.1"/>
    </source>
</evidence>
<gene>
    <name evidence="2" type="ORF">GCM10023338_07190</name>
</gene>
<keyword evidence="1" id="KW-0732">Signal</keyword>
<keyword evidence="3" id="KW-1185">Reference proteome</keyword>
<dbReference type="RefSeq" id="WP_077924825.1">
    <property type="nucleotide sequence ID" value="NZ_BAABKE010000002.1"/>
</dbReference>